<proteinExistence type="predicted"/>
<protein>
    <recommendedName>
        <fullName evidence="4">Male-enhanced antigen 1</fullName>
    </recommendedName>
</protein>
<dbReference type="Proteomes" id="UP001432027">
    <property type="component" value="Unassembled WGS sequence"/>
</dbReference>
<gene>
    <name evidence="2" type="ORF">PENTCL1PPCAC_2323</name>
</gene>
<sequence>VMVGSSPERSNDDNTGSPSSPPPSSPSSPAYEVEGWQRGFDVQFNGVGRVVEAGENEDDSSDWESDDSDEGEENRPEGYSALASEPPSQLRSCSITTSDDTSHREMSSQMDLSLNKHHSVLPETATSIRNAVAGLKLPAPAWANEVTDSQLLEMITKMQGK</sequence>
<comment type="caution">
    <text evidence="2">The sequence shown here is derived from an EMBL/GenBank/DDBJ whole genome shotgun (WGS) entry which is preliminary data.</text>
</comment>
<keyword evidence="3" id="KW-1185">Reference proteome</keyword>
<dbReference type="AlphaFoldDB" id="A0AAV5SAZ4"/>
<feature type="non-terminal residue" evidence="2">
    <location>
        <position position="1"/>
    </location>
</feature>
<feature type="region of interest" description="Disordered" evidence="1">
    <location>
        <begin position="1"/>
        <end position="110"/>
    </location>
</feature>
<organism evidence="2 3">
    <name type="scientific">Pristionchus entomophagus</name>
    <dbReference type="NCBI Taxonomy" id="358040"/>
    <lineage>
        <taxon>Eukaryota</taxon>
        <taxon>Metazoa</taxon>
        <taxon>Ecdysozoa</taxon>
        <taxon>Nematoda</taxon>
        <taxon>Chromadorea</taxon>
        <taxon>Rhabditida</taxon>
        <taxon>Rhabditina</taxon>
        <taxon>Diplogasteromorpha</taxon>
        <taxon>Diplogasteroidea</taxon>
        <taxon>Neodiplogasteridae</taxon>
        <taxon>Pristionchus</taxon>
    </lineage>
</organism>
<evidence type="ECO:0000313" key="3">
    <source>
        <dbReference type="Proteomes" id="UP001432027"/>
    </source>
</evidence>
<evidence type="ECO:0008006" key="4">
    <source>
        <dbReference type="Google" id="ProtNLM"/>
    </source>
</evidence>
<dbReference type="Pfam" id="PF06910">
    <property type="entry name" value="MEA1"/>
    <property type="match status" value="1"/>
</dbReference>
<dbReference type="EMBL" id="BTSX01000001">
    <property type="protein sequence ID" value="GMS80148.1"/>
    <property type="molecule type" value="Genomic_DNA"/>
</dbReference>
<evidence type="ECO:0000256" key="1">
    <source>
        <dbReference type="SAM" id="MobiDB-lite"/>
    </source>
</evidence>
<name>A0AAV5SAZ4_9BILA</name>
<feature type="compositionally biased region" description="Polar residues" evidence="1">
    <location>
        <begin position="86"/>
        <end position="99"/>
    </location>
</feature>
<evidence type="ECO:0000313" key="2">
    <source>
        <dbReference type="EMBL" id="GMS80148.1"/>
    </source>
</evidence>
<feature type="compositionally biased region" description="Acidic residues" evidence="1">
    <location>
        <begin position="54"/>
        <end position="72"/>
    </location>
</feature>
<accession>A0AAV5SAZ4</accession>
<reference evidence="2" key="1">
    <citation type="submission" date="2023-10" db="EMBL/GenBank/DDBJ databases">
        <title>Genome assembly of Pristionchus species.</title>
        <authorList>
            <person name="Yoshida K."/>
            <person name="Sommer R.J."/>
        </authorList>
    </citation>
    <scope>NUCLEOTIDE SEQUENCE</scope>
    <source>
        <strain evidence="2">RS0144</strain>
    </source>
</reference>